<dbReference type="InterPro" id="IPR020667">
    <property type="entry name" value="DNA_mismatch_repair_MutL"/>
</dbReference>
<dbReference type="Gene3D" id="3.30.1540.20">
    <property type="entry name" value="MutL, C-terminal domain, dimerisation subdomain"/>
    <property type="match status" value="1"/>
</dbReference>
<dbReference type="InterPro" id="IPR042121">
    <property type="entry name" value="MutL_C_regsub"/>
</dbReference>
<organism evidence="9 10">
    <name type="scientific">Buttiauxella gaviniae ATCC 51604</name>
    <dbReference type="NCBI Taxonomy" id="1354253"/>
    <lineage>
        <taxon>Bacteria</taxon>
        <taxon>Pseudomonadati</taxon>
        <taxon>Pseudomonadota</taxon>
        <taxon>Gammaproteobacteria</taxon>
        <taxon>Enterobacterales</taxon>
        <taxon>Enterobacteriaceae</taxon>
        <taxon>Buttiauxella</taxon>
    </lineage>
</organism>
<dbReference type="GO" id="GO:0016887">
    <property type="term" value="F:ATP hydrolysis activity"/>
    <property type="evidence" value="ECO:0007669"/>
    <property type="project" value="InterPro"/>
</dbReference>
<evidence type="ECO:0000256" key="4">
    <source>
        <dbReference type="ARBA" id="ARBA00023204"/>
    </source>
</evidence>
<dbReference type="FunFam" id="3.30.565.10:FF:000003">
    <property type="entry name" value="DNA mismatch repair endonuclease MutL"/>
    <property type="match status" value="1"/>
</dbReference>
<dbReference type="InterPro" id="IPR013507">
    <property type="entry name" value="DNA_mismatch_S5_2-like"/>
</dbReference>
<dbReference type="NCBIfam" id="NF000948">
    <property type="entry name" value="PRK00095.1-1"/>
    <property type="match status" value="1"/>
</dbReference>
<dbReference type="GO" id="GO:0032300">
    <property type="term" value="C:mismatch repair complex"/>
    <property type="evidence" value="ECO:0007669"/>
    <property type="project" value="InterPro"/>
</dbReference>
<dbReference type="EMBL" id="LXEP01000026">
    <property type="protein sequence ID" value="OAT20077.1"/>
    <property type="molecule type" value="Genomic_DNA"/>
</dbReference>
<dbReference type="Proteomes" id="UP000078504">
    <property type="component" value="Unassembled WGS sequence"/>
</dbReference>
<dbReference type="Gene3D" id="3.30.565.10">
    <property type="entry name" value="Histidine kinase-like ATPase, C-terminal domain"/>
    <property type="match status" value="1"/>
</dbReference>
<feature type="domain" description="DNA mismatch repair protein S5" evidence="8">
    <location>
        <begin position="212"/>
        <end position="331"/>
    </location>
</feature>
<dbReference type="CDD" id="cd03482">
    <property type="entry name" value="MutL_Trans_MutL"/>
    <property type="match status" value="1"/>
</dbReference>
<dbReference type="InterPro" id="IPR002099">
    <property type="entry name" value="MutL/Mlh/PMS"/>
</dbReference>
<evidence type="ECO:0000259" key="7">
    <source>
        <dbReference type="SMART" id="SM00853"/>
    </source>
</evidence>
<dbReference type="SUPFAM" id="SSF54211">
    <property type="entry name" value="Ribosomal protein S5 domain 2-like"/>
    <property type="match status" value="1"/>
</dbReference>
<evidence type="ECO:0000256" key="3">
    <source>
        <dbReference type="ARBA" id="ARBA00022763"/>
    </source>
</evidence>
<dbReference type="InterPro" id="IPR020568">
    <property type="entry name" value="Ribosomal_Su5_D2-typ_SF"/>
</dbReference>
<comment type="caution">
    <text evidence="9">The sequence shown here is derived from an EMBL/GenBank/DDBJ whole genome shotgun (WGS) entry which is preliminary data.</text>
</comment>
<dbReference type="Pfam" id="PF01119">
    <property type="entry name" value="DNA_mis_repair"/>
    <property type="match status" value="1"/>
</dbReference>
<proteinExistence type="inferred from homology"/>
<dbReference type="NCBIfam" id="TIGR00585">
    <property type="entry name" value="mutl"/>
    <property type="match status" value="1"/>
</dbReference>
<dbReference type="CDD" id="cd16926">
    <property type="entry name" value="HATPase_MutL-MLH-PMS-like"/>
    <property type="match status" value="1"/>
</dbReference>
<feature type="domain" description="MutL C-terminal dimerisation" evidence="7">
    <location>
        <begin position="451"/>
        <end position="585"/>
    </location>
</feature>
<dbReference type="AlphaFoldDB" id="A0A1B7HWP6"/>
<dbReference type="FunFam" id="3.30.230.10:FF:000013">
    <property type="entry name" value="DNA mismatch repair endonuclease MutL"/>
    <property type="match status" value="1"/>
</dbReference>
<dbReference type="InterPro" id="IPR037198">
    <property type="entry name" value="MutL_C_sf"/>
</dbReference>
<dbReference type="Pfam" id="PF13589">
    <property type="entry name" value="HATPase_c_3"/>
    <property type="match status" value="1"/>
</dbReference>
<evidence type="ECO:0000259" key="8">
    <source>
        <dbReference type="SMART" id="SM01340"/>
    </source>
</evidence>
<dbReference type="GO" id="GO:0030983">
    <property type="term" value="F:mismatched DNA binding"/>
    <property type="evidence" value="ECO:0007669"/>
    <property type="project" value="InterPro"/>
</dbReference>
<dbReference type="SMART" id="SM00853">
    <property type="entry name" value="MutL_C"/>
    <property type="match status" value="1"/>
</dbReference>
<dbReference type="PROSITE" id="PS00058">
    <property type="entry name" value="DNA_MISMATCH_REPAIR_1"/>
    <property type="match status" value="1"/>
</dbReference>
<evidence type="ECO:0000256" key="2">
    <source>
        <dbReference type="ARBA" id="ARBA00021975"/>
    </source>
</evidence>
<gene>
    <name evidence="5" type="primary">mutL</name>
    <name evidence="9" type="ORF">M977_02607</name>
</gene>
<feature type="compositionally biased region" description="Polar residues" evidence="6">
    <location>
        <begin position="360"/>
        <end position="370"/>
    </location>
</feature>
<dbReference type="GO" id="GO:0005524">
    <property type="term" value="F:ATP binding"/>
    <property type="evidence" value="ECO:0007669"/>
    <property type="project" value="InterPro"/>
</dbReference>
<feature type="region of interest" description="Disordered" evidence="6">
    <location>
        <begin position="338"/>
        <end position="403"/>
    </location>
</feature>
<dbReference type="GO" id="GO:0006298">
    <property type="term" value="P:mismatch repair"/>
    <property type="evidence" value="ECO:0007669"/>
    <property type="project" value="UniProtKB-UniRule"/>
</dbReference>
<dbReference type="InterPro" id="IPR036890">
    <property type="entry name" value="HATPase_C_sf"/>
</dbReference>
<feature type="compositionally biased region" description="Low complexity" evidence="6">
    <location>
        <begin position="371"/>
        <end position="384"/>
    </location>
</feature>
<reference evidence="9 10" key="1">
    <citation type="submission" date="2016-04" db="EMBL/GenBank/DDBJ databases">
        <title>ATOL: Assembling a taxonomically balanced genome-scale reconstruction of the evolutionary history of the Enterobacteriaceae.</title>
        <authorList>
            <person name="Plunkett G.III."/>
            <person name="Neeno-Eckwall E.C."/>
            <person name="Glasner J.D."/>
            <person name="Perna N.T."/>
        </authorList>
    </citation>
    <scope>NUCLEOTIDE SEQUENCE [LARGE SCALE GENOMIC DNA]</scope>
    <source>
        <strain evidence="9 10">ATCC 51604</strain>
    </source>
</reference>
<accession>A0A1B7HWP6</accession>
<dbReference type="GO" id="GO:0140664">
    <property type="term" value="F:ATP-dependent DNA damage sensor activity"/>
    <property type="evidence" value="ECO:0007669"/>
    <property type="project" value="InterPro"/>
</dbReference>
<dbReference type="PANTHER" id="PTHR10073">
    <property type="entry name" value="DNA MISMATCH REPAIR PROTEIN MLH, PMS, MUTL"/>
    <property type="match status" value="1"/>
</dbReference>
<dbReference type="HAMAP" id="MF_00149">
    <property type="entry name" value="DNA_mis_repair"/>
    <property type="match status" value="1"/>
</dbReference>
<comment type="function">
    <text evidence="5">This protein is involved in the repair of mismatches in DNA. It is required for dam-dependent methyl-directed DNA mismatch repair. May act as a 'molecular matchmaker', a protein that promotes the formation of a stable complex between two or more DNA-binding proteins in an ATP-dependent manner without itself being part of a final effector complex.</text>
</comment>
<dbReference type="PATRIC" id="fig|1354253.4.peg.2648"/>
<dbReference type="SUPFAM" id="SSF118116">
    <property type="entry name" value="DNA mismatch repair protein MutL"/>
    <property type="match status" value="1"/>
</dbReference>
<dbReference type="SMART" id="SM01340">
    <property type="entry name" value="DNA_mis_repair"/>
    <property type="match status" value="1"/>
</dbReference>
<evidence type="ECO:0000256" key="6">
    <source>
        <dbReference type="SAM" id="MobiDB-lite"/>
    </source>
</evidence>
<evidence type="ECO:0000313" key="9">
    <source>
        <dbReference type="EMBL" id="OAT20077.1"/>
    </source>
</evidence>
<sequence>MPIQVLPPQLANQIAAGEVVERPASVVKELVENSLDAGATRIDIDIERGGAKLIRIRDNGCGIKKDELALALARHATSKIASLDDLEAIISLGFRGEALASISSVARLTLTSRTVDQSEAWQAYAEGREQDVTVKPAAHPVGTTLEVLDLFYNTPARRKFMRTEKTEFNHIDEIVRRIALARFDVSINLTHNGKVIRQYRAVAEGAPRERRLGAICGTQFLEQALSIEWQHGDLALRGWVAEPSATTSALAEIQYCYVNGRMMRDRLINHAIRQACEDKLGADQQPAFVLYLEIDPHQVDVNVHPAKHEVRFHQSRLVHDFIYQGVLSVLQQQTENRLPLEETTEEPQQSWQPENRVASGRNQFSTPAPTSSVVRESPPRSSSPNGGEYSGGGASKNIPLWPHAAPGFQKKEGALYRELLNTQASPTPKNRAAEPETNEVLDAHAQSFGRVLTVLAPDMALLERDGKIMLLSLTVAERWLKMAQLVPGSEGARAQPLLIPVRLKVTKEEQDVLVKYQSLLLEMGIEFVAESRQITIRTVPLPLRKQNLQILIHELPGYLAQQTEVNAPQIAQWFARQMDGFHEQWNLAQAIALLADVERLCPQLVKSPPGGLLQPVDLQLAMNALKHD</sequence>
<evidence type="ECO:0000256" key="1">
    <source>
        <dbReference type="ARBA" id="ARBA00006082"/>
    </source>
</evidence>
<dbReference type="Gene3D" id="3.30.1370.100">
    <property type="entry name" value="MutL, C-terminal domain, regulatory subdomain"/>
    <property type="match status" value="1"/>
</dbReference>
<dbReference type="InterPro" id="IPR014762">
    <property type="entry name" value="DNA_mismatch_repair_CS"/>
</dbReference>
<dbReference type="RefSeq" id="WP_064515685.1">
    <property type="nucleotide sequence ID" value="NZ_LXEP01000026.1"/>
</dbReference>
<evidence type="ECO:0000256" key="5">
    <source>
        <dbReference type="HAMAP-Rule" id="MF_00149"/>
    </source>
</evidence>
<dbReference type="InterPro" id="IPR038973">
    <property type="entry name" value="MutL/Mlh/Pms-like"/>
</dbReference>
<dbReference type="PANTHER" id="PTHR10073:SF12">
    <property type="entry name" value="DNA MISMATCH REPAIR PROTEIN MLH1"/>
    <property type="match status" value="1"/>
</dbReference>
<name>A0A1B7HWP6_9ENTR</name>
<dbReference type="InterPro" id="IPR014721">
    <property type="entry name" value="Ribsml_uS5_D2-typ_fold_subgr"/>
</dbReference>
<comment type="similarity">
    <text evidence="1 5">Belongs to the DNA mismatch repair MutL/HexB family.</text>
</comment>
<dbReference type="Gene3D" id="3.30.230.10">
    <property type="match status" value="1"/>
</dbReference>
<dbReference type="InterPro" id="IPR014790">
    <property type="entry name" value="MutL_C"/>
</dbReference>
<dbReference type="SUPFAM" id="SSF55874">
    <property type="entry name" value="ATPase domain of HSP90 chaperone/DNA topoisomerase II/histidine kinase"/>
    <property type="match status" value="1"/>
</dbReference>
<keyword evidence="3 5" id="KW-0227">DNA damage</keyword>
<dbReference type="InterPro" id="IPR042120">
    <property type="entry name" value="MutL_C_dimsub"/>
</dbReference>
<dbReference type="Pfam" id="PF08676">
    <property type="entry name" value="MutL_C"/>
    <property type="match status" value="1"/>
</dbReference>
<evidence type="ECO:0000313" key="10">
    <source>
        <dbReference type="Proteomes" id="UP000078504"/>
    </source>
</evidence>
<keyword evidence="4 5" id="KW-0234">DNA repair</keyword>
<protein>
    <recommendedName>
        <fullName evidence="2 5">DNA mismatch repair protein MutL</fullName>
    </recommendedName>
</protein>